<dbReference type="EMBL" id="BDGU01000366">
    <property type="protein sequence ID" value="GAW06940.1"/>
    <property type="molecule type" value="Genomic_DNA"/>
</dbReference>
<gene>
    <name evidence="1" type="ORF">LENED_008896</name>
</gene>
<dbReference type="AlphaFoldDB" id="A0A1Q3EIC0"/>
<name>A0A1Q3EIC0_LENED</name>
<comment type="caution">
    <text evidence="1">The sequence shown here is derived from an EMBL/GenBank/DDBJ whole genome shotgun (WGS) entry which is preliminary data.</text>
</comment>
<accession>A0A1Q3EIC0</accession>
<reference evidence="1 2" key="1">
    <citation type="submission" date="2016-08" db="EMBL/GenBank/DDBJ databases">
        <authorList>
            <consortium name="Lentinula edodes genome sequencing consortium"/>
            <person name="Sakamoto Y."/>
            <person name="Nakade K."/>
            <person name="Sato S."/>
            <person name="Yoshida Y."/>
            <person name="Miyazaki K."/>
            <person name="Natsume S."/>
            <person name="Konno N."/>
        </authorList>
    </citation>
    <scope>NUCLEOTIDE SEQUENCE [LARGE SCALE GENOMIC DNA]</scope>
    <source>
        <strain evidence="1 2">NBRC 111202</strain>
    </source>
</reference>
<dbReference type="Proteomes" id="UP000188533">
    <property type="component" value="Unassembled WGS sequence"/>
</dbReference>
<protein>
    <submittedName>
        <fullName evidence="1">Uncharacterized protein</fullName>
    </submittedName>
</protein>
<evidence type="ECO:0000313" key="1">
    <source>
        <dbReference type="EMBL" id="GAW06940.1"/>
    </source>
</evidence>
<reference evidence="1 2" key="2">
    <citation type="submission" date="2017-02" db="EMBL/GenBank/DDBJ databases">
        <title>A genome survey and senescence transcriptome analysis in Lentinula edodes.</title>
        <authorList>
            <person name="Sakamoto Y."/>
            <person name="Nakade K."/>
            <person name="Sato S."/>
            <person name="Yoshida Y."/>
            <person name="Miyazaki K."/>
            <person name="Natsume S."/>
            <person name="Konno N."/>
        </authorList>
    </citation>
    <scope>NUCLEOTIDE SEQUENCE [LARGE SCALE GENOMIC DNA]</scope>
    <source>
        <strain evidence="1 2">NBRC 111202</strain>
    </source>
</reference>
<sequence length="90" mass="9963">MMMLHGLPNEVLSVSSSCWCLVQSVCRSAKINIFELPIGWTIASARLPSKILPKDMIILTAQRLLKNWNAMNAAISVGINTWTASMLFVD</sequence>
<proteinExistence type="predicted"/>
<keyword evidence="2" id="KW-1185">Reference proteome</keyword>
<organism evidence="1 2">
    <name type="scientific">Lentinula edodes</name>
    <name type="common">Shiitake mushroom</name>
    <name type="synonym">Lentinus edodes</name>
    <dbReference type="NCBI Taxonomy" id="5353"/>
    <lineage>
        <taxon>Eukaryota</taxon>
        <taxon>Fungi</taxon>
        <taxon>Dikarya</taxon>
        <taxon>Basidiomycota</taxon>
        <taxon>Agaricomycotina</taxon>
        <taxon>Agaricomycetes</taxon>
        <taxon>Agaricomycetidae</taxon>
        <taxon>Agaricales</taxon>
        <taxon>Marasmiineae</taxon>
        <taxon>Omphalotaceae</taxon>
        <taxon>Lentinula</taxon>
    </lineage>
</organism>
<evidence type="ECO:0000313" key="2">
    <source>
        <dbReference type="Proteomes" id="UP000188533"/>
    </source>
</evidence>